<evidence type="ECO:0000313" key="9">
    <source>
        <dbReference type="EMBL" id="GAX52698.1"/>
    </source>
</evidence>
<gene>
    <name evidence="9" type="ORF">SO3561_04216</name>
</gene>
<name>A0A250VES2_STROL</name>
<dbReference type="AlphaFoldDB" id="A0A250VES2"/>
<dbReference type="Proteomes" id="UP000217446">
    <property type="component" value="Unassembled WGS sequence"/>
</dbReference>
<evidence type="ECO:0000256" key="5">
    <source>
        <dbReference type="ARBA" id="ARBA00023136"/>
    </source>
</evidence>
<feature type="transmembrane region" description="Helical" evidence="7">
    <location>
        <begin position="462"/>
        <end position="482"/>
    </location>
</feature>
<feature type="transmembrane region" description="Helical" evidence="7">
    <location>
        <begin position="134"/>
        <end position="153"/>
    </location>
</feature>
<proteinExistence type="predicted"/>
<comment type="subcellular location">
    <subcellularLocation>
        <location evidence="1">Membrane</location>
        <topology evidence="1">Multi-pass membrane protein</topology>
    </subcellularLocation>
</comment>
<feature type="compositionally biased region" description="Gly residues" evidence="6">
    <location>
        <begin position="245"/>
        <end position="258"/>
    </location>
</feature>
<comment type="caution">
    <text evidence="9">The sequence shown here is derived from an EMBL/GenBank/DDBJ whole genome shotgun (WGS) entry which is preliminary data.</text>
</comment>
<dbReference type="InterPro" id="IPR004680">
    <property type="entry name" value="Cit_transptr-like_dom"/>
</dbReference>
<dbReference type="GO" id="GO:0015137">
    <property type="term" value="F:citrate transmembrane transporter activity"/>
    <property type="evidence" value="ECO:0007669"/>
    <property type="project" value="InterPro"/>
</dbReference>
<evidence type="ECO:0000259" key="8">
    <source>
        <dbReference type="Pfam" id="PF03600"/>
    </source>
</evidence>
<evidence type="ECO:0000256" key="6">
    <source>
        <dbReference type="SAM" id="MobiDB-lite"/>
    </source>
</evidence>
<dbReference type="Pfam" id="PF03600">
    <property type="entry name" value="CitMHS"/>
    <property type="match status" value="1"/>
</dbReference>
<evidence type="ECO:0000313" key="10">
    <source>
        <dbReference type="Proteomes" id="UP000217446"/>
    </source>
</evidence>
<feature type="transmembrane region" description="Helical" evidence="7">
    <location>
        <begin position="285"/>
        <end position="302"/>
    </location>
</feature>
<evidence type="ECO:0000256" key="7">
    <source>
        <dbReference type="SAM" id="Phobius"/>
    </source>
</evidence>
<evidence type="ECO:0000256" key="1">
    <source>
        <dbReference type="ARBA" id="ARBA00004141"/>
    </source>
</evidence>
<keyword evidence="10" id="KW-1185">Reference proteome</keyword>
<sequence>MLTILGFTMIATFLVLIMLKKMSPIAALVLIPALFCVFVGKGAKLGDYVIDGVTSLAPTAAMLMFAIVYFGVMIDVGLFDPIVRGILKFCKADPLRIVVGTAVLAAIVSLDGDGSTTFMITVSAMYPLYKRLKMSLVVMTGVAAMANGVMNTLPWGGPTARAATALKLDASDIFVPMIPALAVGLLGVLALSYVLGRRERKRLGVLTLDEVLEPETETVLVGAGAGASGDGDGTVAVAKKAARTGGPGAGTGGSGTGSGTDADLSEADDDFQGLDPHRATLRPKLYWFNALLTVALLTAMIMEWLPIPVLFLLGAALALTVNFPHMPDQKARIGAHAENVLNVSGMVFAAAVFTGVLQGTGMVDHMSKWLVSNIPDGMGPHMALVTGVLSIPLTYFMSNDGFYFGVLPVLAEAGQAHGVSSLEIARASLVGQPLHMSSPLVPAVYVLVGMAKVEFGDHTRFVVKWAALTSLVVLGAGILFGII</sequence>
<organism evidence="9 10">
    <name type="scientific">Streptomyces olivochromogenes</name>
    <dbReference type="NCBI Taxonomy" id="1963"/>
    <lineage>
        <taxon>Bacteria</taxon>
        <taxon>Bacillati</taxon>
        <taxon>Actinomycetota</taxon>
        <taxon>Actinomycetes</taxon>
        <taxon>Kitasatosporales</taxon>
        <taxon>Streptomycetaceae</taxon>
        <taxon>Streptomyces</taxon>
    </lineage>
</organism>
<feature type="transmembrane region" description="Helical" evidence="7">
    <location>
        <begin position="173"/>
        <end position="195"/>
    </location>
</feature>
<feature type="transmembrane region" description="Helical" evidence="7">
    <location>
        <begin position="378"/>
        <end position="397"/>
    </location>
</feature>
<keyword evidence="2" id="KW-0813">Transport</keyword>
<feature type="transmembrane region" description="Helical" evidence="7">
    <location>
        <begin position="339"/>
        <end position="358"/>
    </location>
</feature>
<keyword evidence="5 7" id="KW-0472">Membrane</keyword>
<dbReference type="EMBL" id="BDQI01000008">
    <property type="protein sequence ID" value="GAX52698.1"/>
    <property type="molecule type" value="Genomic_DNA"/>
</dbReference>
<feature type="transmembrane region" description="Helical" evidence="7">
    <location>
        <begin position="308"/>
        <end position="327"/>
    </location>
</feature>
<evidence type="ECO:0000256" key="3">
    <source>
        <dbReference type="ARBA" id="ARBA00022692"/>
    </source>
</evidence>
<protein>
    <submittedName>
        <fullName evidence="9">Citrate:proton symporter</fullName>
    </submittedName>
</protein>
<feature type="transmembrane region" description="Helical" evidence="7">
    <location>
        <begin position="58"/>
        <end position="79"/>
    </location>
</feature>
<accession>A0A250VES2</accession>
<evidence type="ECO:0000256" key="4">
    <source>
        <dbReference type="ARBA" id="ARBA00022989"/>
    </source>
</evidence>
<keyword evidence="4 7" id="KW-1133">Transmembrane helix</keyword>
<keyword evidence="3 7" id="KW-0812">Transmembrane</keyword>
<dbReference type="GO" id="GO:0016020">
    <property type="term" value="C:membrane"/>
    <property type="evidence" value="ECO:0007669"/>
    <property type="project" value="UniProtKB-SubCell"/>
</dbReference>
<dbReference type="RefSeq" id="WP_067365097.1">
    <property type="nucleotide sequence ID" value="NZ_BDQI01000008.1"/>
</dbReference>
<dbReference type="InterPro" id="IPR014738">
    <property type="entry name" value="Citrate_transporter"/>
</dbReference>
<feature type="region of interest" description="Disordered" evidence="6">
    <location>
        <begin position="240"/>
        <end position="267"/>
    </location>
</feature>
<dbReference type="STRING" id="1963.AQJ27_10125"/>
<evidence type="ECO:0000256" key="2">
    <source>
        <dbReference type="ARBA" id="ARBA00022448"/>
    </source>
</evidence>
<reference evidence="10" key="1">
    <citation type="submission" date="2017-05" db="EMBL/GenBank/DDBJ databases">
        <title>Streptomyces olivochromogenes NBRC 3561 whole genome shotgun sequence.</title>
        <authorList>
            <person name="Dohra H."/>
            <person name="Kodani S."/>
        </authorList>
    </citation>
    <scope>NUCLEOTIDE SEQUENCE [LARGE SCALE GENOMIC DNA]</scope>
    <source>
        <strain evidence="10">NBRC 3561</strain>
    </source>
</reference>
<feature type="domain" description="Citrate transporter-like" evidence="8">
    <location>
        <begin position="15"/>
        <end position="431"/>
    </location>
</feature>
<dbReference type="NCBIfam" id="TIGR00784">
    <property type="entry name" value="citMHS"/>
    <property type="match status" value="1"/>
</dbReference>